<organism evidence="26 27">
    <name type="scientific">Branchiostoma floridae</name>
    <name type="common">Florida lancelet</name>
    <name type="synonym">Amphioxus</name>
    <dbReference type="NCBI Taxonomy" id="7739"/>
    <lineage>
        <taxon>Eukaryota</taxon>
        <taxon>Metazoa</taxon>
        <taxon>Chordata</taxon>
        <taxon>Cephalochordata</taxon>
        <taxon>Leptocardii</taxon>
        <taxon>Amphioxiformes</taxon>
        <taxon>Branchiostomatidae</taxon>
        <taxon>Branchiostoma</taxon>
    </lineage>
</organism>
<keyword evidence="26" id="KW-1185">Reference proteome</keyword>
<dbReference type="InterPro" id="IPR001024">
    <property type="entry name" value="PLAT/LH2_dom"/>
</dbReference>
<dbReference type="PROSITE" id="PS01186">
    <property type="entry name" value="EGF_2"/>
    <property type="match status" value="1"/>
</dbReference>
<keyword evidence="6" id="KW-0245">EGF-like domain</keyword>
<evidence type="ECO:0000256" key="10">
    <source>
        <dbReference type="ARBA" id="ARBA00022737"/>
    </source>
</evidence>
<dbReference type="CDD" id="cd00033">
    <property type="entry name" value="CCP"/>
    <property type="match status" value="4"/>
</dbReference>
<keyword evidence="5" id="KW-0964">Secreted</keyword>
<dbReference type="FunFam" id="2.60.40.10:FF:003125">
    <property type="match status" value="1"/>
</dbReference>
<dbReference type="SUPFAM" id="SSF57535">
    <property type="entry name" value="Complement control module/SCR domain"/>
    <property type="match status" value="4"/>
</dbReference>
<dbReference type="InterPro" id="IPR057244">
    <property type="entry name" value="GAIN_B"/>
</dbReference>
<keyword evidence="16" id="KW-0325">Glycoprotein</keyword>
<dbReference type="InterPro" id="IPR036392">
    <property type="entry name" value="PLAT/LH2_dom_sf"/>
</dbReference>
<name>A0A9J7M5C0_BRAFL</name>
<dbReference type="Gene3D" id="2.60.40.10">
    <property type="entry name" value="Immunoglobulins"/>
    <property type="match status" value="1"/>
</dbReference>
<dbReference type="CDD" id="cd00054">
    <property type="entry name" value="EGF_CA"/>
    <property type="match status" value="1"/>
</dbReference>
<feature type="compositionally biased region" description="Basic and acidic residues" evidence="19">
    <location>
        <begin position="1063"/>
        <end position="1086"/>
    </location>
</feature>
<dbReference type="Pfam" id="PF12248">
    <property type="entry name" value="Methyltransf_FA"/>
    <property type="match status" value="2"/>
</dbReference>
<feature type="domain" description="Sushi" evidence="25">
    <location>
        <begin position="57"/>
        <end position="115"/>
    </location>
</feature>
<dbReference type="InterPro" id="IPR022041">
    <property type="entry name" value="Methyltransf_FA"/>
</dbReference>
<evidence type="ECO:0000256" key="8">
    <source>
        <dbReference type="ARBA" id="ARBA00022692"/>
    </source>
</evidence>
<comment type="similarity">
    <text evidence="3">Belongs to the polycystin family.</text>
</comment>
<dbReference type="FunFam" id="2.60.220.50:FF:000035">
    <property type="entry name" value="Uncharacterized protein"/>
    <property type="match status" value="1"/>
</dbReference>
<feature type="domain" description="PLAT" evidence="21">
    <location>
        <begin position="1464"/>
        <end position="1582"/>
    </location>
</feature>
<dbReference type="SUPFAM" id="SSF56487">
    <property type="entry name" value="SRCR-like"/>
    <property type="match status" value="1"/>
</dbReference>
<feature type="disulfide bond" evidence="18">
    <location>
        <begin position="647"/>
        <end position="674"/>
    </location>
</feature>
<keyword evidence="9" id="KW-0732">Signal</keyword>
<dbReference type="RefSeq" id="XP_035694593.1">
    <property type="nucleotide sequence ID" value="XM_035838700.1"/>
</dbReference>
<dbReference type="OrthoDB" id="2142040at2759"/>
<evidence type="ECO:0000256" key="11">
    <source>
        <dbReference type="ARBA" id="ARBA00022837"/>
    </source>
</evidence>
<evidence type="ECO:0000256" key="9">
    <source>
        <dbReference type="ARBA" id="ARBA00022729"/>
    </source>
</evidence>
<dbReference type="InterPro" id="IPR036116">
    <property type="entry name" value="FN3_sf"/>
</dbReference>
<keyword evidence="13 20" id="KW-1133">Transmembrane helix</keyword>
<dbReference type="FunFam" id="2.10.70.10:FF:000064">
    <property type="entry name" value="Fibulin 7"/>
    <property type="match status" value="4"/>
</dbReference>
<evidence type="ECO:0000259" key="25">
    <source>
        <dbReference type="PROSITE" id="PS50923"/>
    </source>
</evidence>
<feature type="region of interest" description="Disordered" evidence="19">
    <location>
        <begin position="850"/>
        <end position="951"/>
    </location>
</feature>
<dbReference type="GO" id="GO:0005886">
    <property type="term" value="C:plasma membrane"/>
    <property type="evidence" value="ECO:0007669"/>
    <property type="project" value="UniProtKB-SubCell"/>
</dbReference>
<feature type="disulfide bond" evidence="17">
    <location>
        <begin position="294"/>
        <end position="355"/>
    </location>
</feature>
<dbReference type="InterPro" id="IPR001881">
    <property type="entry name" value="EGF-like_Ca-bd_dom"/>
</dbReference>
<dbReference type="PROSITE" id="PS50287">
    <property type="entry name" value="SRCR_2"/>
    <property type="match status" value="1"/>
</dbReference>
<dbReference type="SMART" id="SM00202">
    <property type="entry name" value="SR"/>
    <property type="match status" value="1"/>
</dbReference>
<dbReference type="InterPro" id="IPR035976">
    <property type="entry name" value="Sushi/SCR/CCP_sf"/>
</dbReference>
<feature type="domain" description="GAIN-B" evidence="22">
    <location>
        <begin position="1220"/>
        <end position="1405"/>
    </location>
</feature>
<evidence type="ECO:0000256" key="20">
    <source>
        <dbReference type="SAM" id="Phobius"/>
    </source>
</evidence>
<accession>A0A9J7M5C0</accession>
<evidence type="ECO:0000256" key="3">
    <source>
        <dbReference type="ARBA" id="ARBA00007200"/>
    </source>
</evidence>
<feature type="disulfide bond" evidence="18">
    <location>
        <begin position="388"/>
        <end position="415"/>
    </location>
</feature>
<dbReference type="InterPro" id="IPR000436">
    <property type="entry name" value="Sushi_SCR_CCP_dom"/>
</dbReference>
<evidence type="ECO:0000256" key="5">
    <source>
        <dbReference type="ARBA" id="ARBA00022525"/>
    </source>
</evidence>
<feature type="compositionally biased region" description="Low complexity" evidence="19">
    <location>
        <begin position="925"/>
        <end position="935"/>
    </location>
</feature>
<evidence type="ECO:0000256" key="2">
    <source>
        <dbReference type="ARBA" id="ARBA00004651"/>
    </source>
</evidence>
<dbReference type="Pfam" id="PF01825">
    <property type="entry name" value="GPS"/>
    <property type="match status" value="1"/>
</dbReference>
<dbReference type="SMART" id="SM00032">
    <property type="entry name" value="CCP"/>
    <property type="match status" value="4"/>
</dbReference>
<dbReference type="Gene3D" id="2.10.70.10">
    <property type="entry name" value="Complement Module, domain 1"/>
    <property type="match status" value="4"/>
</dbReference>
<keyword evidence="7 18" id="KW-0768">Sushi</keyword>
<dbReference type="PANTHER" id="PTHR10877">
    <property type="entry name" value="POLYCYSTIN FAMILY MEMBER"/>
    <property type="match status" value="1"/>
</dbReference>
<dbReference type="InterPro" id="IPR051223">
    <property type="entry name" value="Polycystin"/>
</dbReference>
<dbReference type="InterPro" id="IPR000742">
    <property type="entry name" value="EGF"/>
</dbReference>
<evidence type="ECO:0000256" key="1">
    <source>
        <dbReference type="ARBA" id="ARBA00004613"/>
    </source>
</evidence>
<dbReference type="SUPFAM" id="SSF57196">
    <property type="entry name" value="EGF/Laminin"/>
    <property type="match status" value="1"/>
</dbReference>
<dbReference type="SUPFAM" id="SSF49723">
    <property type="entry name" value="Lipase/lipooxygenase domain (PLAT/LH2 domain)"/>
    <property type="match status" value="1"/>
</dbReference>
<dbReference type="Pfam" id="PF00530">
    <property type="entry name" value="SRCR"/>
    <property type="match status" value="1"/>
</dbReference>
<evidence type="ECO:0000259" key="23">
    <source>
        <dbReference type="PROSITE" id="PS50287"/>
    </source>
</evidence>
<dbReference type="Proteomes" id="UP000001554">
    <property type="component" value="Chromosome 13"/>
</dbReference>
<feature type="domain" description="Fibronectin type-III" evidence="24">
    <location>
        <begin position="754"/>
        <end position="850"/>
    </location>
</feature>
<dbReference type="InterPro" id="IPR013783">
    <property type="entry name" value="Ig-like_fold"/>
</dbReference>
<dbReference type="Gene3D" id="2.10.25.10">
    <property type="entry name" value="Laminin"/>
    <property type="match status" value="1"/>
</dbReference>
<evidence type="ECO:0000259" key="21">
    <source>
        <dbReference type="PROSITE" id="PS50095"/>
    </source>
</evidence>
<dbReference type="PROSITE" id="PS50095">
    <property type="entry name" value="PLAT"/>
    <property type="match status" value="1"/>
</dbReference>
<dbReference type="SMART" id="SM00303">
    <property type="entry name" value="GPS"/>
    <property type="match status" value="1"/>
</dbReference>
<feature type="domain" description="Sushi" evidence="25">
    <location>
        <begin position="618"/>
        <end position="676"/>
    </location>
</feature>
<keyword evidence="11" id="KW-0106">Calcium</keyword>
<dbReference type="FunFam" id="3.10.250.10:FF:000006">
    <property type="entry name" value="neurotrypsin isoform X2"/>
    <property type="match status" value="1"/>
</dbReference>
<reference evidence="27" key="2">
    <citation type="submission" date="2025-08" db="UniProtKB">
        <authorList>
            <consortium name="RefSeq"/>
        </authorList>
    </citation>
    <scope>IDENTIFICATION</scope>
    <source>
        <strain evidence="27">S238N-H82</strain>
        <tissue evidence="27">Testes</tissue>
    </source>
</reference>
<evidence type="ECO:0000256" key="4">
    <source>
        <dbReference type="ARBA" id="ARBA00022475"/>
    </source>
</evidence>
<feature type="domain" description="SRCR" evidence="23">
    <location>
        <begin position="256"/>
        <end position="356"/>
    </location>
</feature>
<keyword evidence="10" id="KW-0677">Repeat</keyword>
<feature type="disulfide bond" evidence="17">
    <location>
        <begin position="281"/>
        <end position="345"/>
    </location>
</feature>
<dbReference type="SMART" id="SM00308">
    <property type="entry name" value="LH2"/>
    <property type="match status" value="1"/>
</dbReference>
<dbReference type="PANTHER" id="PTHR10877:SF194">
    <property type="entry name" value="LOCATION OF VULVA DEFECTIVE 1"/>
    <property type="match status" value="1"/>
</dbReference>
<evidence type="ECO:0000313" key="26">
    <source>
        <dbReference type="Proteomes" id="UP000001554"/>
    </source>
</evidence>
<feature type="region of interest" description="Disordered" evidence="19">
    <location>
        <begin position="1"/>
        <end position="42"/>
    </location>
</feature>
<evidence type="ECO:0000313" key="27">
    <source>
        <dbReference type="RefSeq" id="XP_035694593.1"/>
    </source>
</evidence>
<feature type="domain" description="Sushi" evidence="25">
    <location>
        <begin position="359"/>
        <end position="417"/>
    </location>
</feature>
<dbReference type="GeneID" id="118428599"/>
<evidence type="ECO:0000256" key="12">
    <source>
        <dbReference type="ARBA" id="ARBA00022889"/>
    </source>
</evidence>
<keyword evidence="8 20" id="KW-0812">Transmembrane</keyword>
<evidence type="ECO:0000256" key="6">
    <source>
        <dbReference type="ARBA" id="ARBA00022536"/>
    </source>
</evidence>
<keyword evidence="14 20" id="KW-0472">Membrane</keyword>
<feature type="compositionally biased region" description="Polar residues" evidence="19">
    <location>
        <begin position="865"/>
        <end position="882"/>
    </location>
</feature>
<proteinExistence type="inferred from homology"/>
<feature type="compositionally biased region" description="Low complexity" evidence="19">
    <location>
        <begin position="1"/>
        <end position="19"/>
    </location>
</feature>
<dbReference type="InterPro" id="IPR001190">
    <property type="entry name" value="SRCR"/>
</dbReference>
<evidence type="ECO:0000256" key="19">
    <source>
        <dbReference type="SAM" id="MobiDB-lite"/>
    </source>
</evidence>
<dbReference type="PROSITE" id="PS01187">
    <property type="entry name" value="EGF_CA"/>
    <property type="match status" value="1"/>
</dbReference>
<dbReference type="Pfam" id="PF01477">
    <property type="entry name" value="PLAT"/>
    <property type="match status" value="1"/>
</dbReference>
<evidence type="ECO:0000259" key="24">
    <source>
        <dbReference type="PROSITE" id="PS50853"/>
    </source>
</evidence>
<dbReference type="InterPro" id="IPR003961">
    <property type="entry name" value="FN3_dom"/>
</dbReference>
<keyword evidence="15 17" id="KW-1015">Disulfide bond</keyword>
<evidence type="ECO:0000256" key="14">
    <source>
        <dbReference type="ARBA" id="ARBA00023136"/>
    </source>
</evidence>
<keyword evidence="12" id="KW-0130">Cell adhesion</keyword>
<evidence type="ECO:0000256" key="7">
    <source>
        <dbReference type="ARBA" id="ARBA00022659"/>
    </source>
</evidence>
<reference evidence="26" key="1">
    <citation type="journal article" date="2020" name="Nat. Ecol. Evol.">
        <title>Deeply conserved synteny resolves early events in vertebrate evolution.</title>
        <authorList>
            <person name="Simakov O."/>
            <person name="Marletaz F."/>
            <person name="Yue J.X."/>
            <person name="O'Connell B."/>
            <person name="Jenkins J."/>
            <person name="Brandt A."/>
            <person name="Calef R."/>
            <person name="Tung C.H."/>
            <person name="Huang T.K."/>
            <person name="Schmutz J."/>
            <person name="Satoh N."/>
            <person name="Yu J.K."/>
            <person name="Putnam N.H."/>
            <person name="Green R.E."/>
            <person name="Rokhsar D.S."/>
        </authorList>
    </citation>
    <scope>NUCLEOTIDE SEQUENCE [LARGE SCALE GENOMIC DNA]</scope>
    <source>
        <strain evidence="26">S238N-H82</strain>
    </source>
</reference>
<feature type="domain" description="Sushi" evidence="25">
    <location>
        <begin position="418"/>
        <end position="476"/>
    </location>
</feature>
<dbReference type="Pfam" id="PF00041">
    <property type="entry name" value="fn3"/>
    <property type="match status" value="1"/>
</dbReference>
<dbReference type="Gene3D" id="2.60.60.20">
    <property type="entry name" value="PLAT/LH2 domain"/>
    <property type="match status" value="1"/>
</dbReference>
<feature type="compositionally biased region" description="Polar residues" evidence="19">
    <location>
        <begin position="904"/>
        <end position="923"/>
    </location>
</feature>
<dbReference type="GO" id="GO:0005509">
    <property type="term" value="F:calcium ion binding"/>
    <property type="evidence" value="ECO:0007669"/>
    <property type="project" value="InterPro"/>
</dbReference>
<dbReference type="Gene3D" id="2.60.220.50">
    <property type="match status" value="1"/>
</dbReference>
<evidence type="ECO:0000259" key="22">
    <source>
        <dbReference type="PROSITE" id="PS50221"/>
    </source>
</evidence>
<comment type="subcellular location">
    <subcellularLocation>
        <location evidence="2">Cell membrane</location>
        <topology evidence="2">Multi-pass membrane protein</topology>
    </subcellularLocation>
    <subcellularLocation>
        <location evidence="1">Secreted</location>
    </subcellularLocation>
</comment>
<dbReference type="PROSITE" id="PS00420">
    <property type="entry name" value="SRCR_1"/>
    <property type="match status" value="1"/>
</dbReference>
<evidence type="ECO:0000256" key="16">
    <source>
        <dbReference type="ARBA" id="ARBA00023180"/>
    </source>
</evidence>
<dbReference type="InterPro" id="IPR036772">
    <property type="entry name" value="SRCR-like_dom_sf"/>
</dbReference>
<evidence type="ECO:0000256" key="13">
    <source>
        <dbReference type="ARBA" id="ARBA00022989"/>
    </source>
</evidence>
<evidence type="ECO:0000256" key="17">
    <source>
        <dbReference type="PROSITE-ProRule" id="PRU00196"/>
    </source>
</evidence>
<dbReference type="Gene3D" id="3.10.250.10">
    <property type="entry name" value="SRCR-like domain"/>
    <property type="match status" value="1"/>
</dbReference>
<dbReference type="PRINTS" id="PR00258">
    <property type="entry name" value="SPERACTRCPTR"/>
</dbReference>
<dbReference type="InterPro" id="IPR046338">
    <property type="entry name" value="GAIN_dom_sf"/>
</dbReference>
<dbReference type="GO" id="GO:0005576">
    <property type="term" value="C:extracellular region"/>
    <property type="evidence" value="ECO:0007669"/>
    <property type="project" value="UniProtKB-SubCell"/>
</dbReference>
<evidence type="ECO:0000256" key="18">
    <source>
        <dbReference type="PROSITE-ProRule" id="PRU00302"/>
    </source>
</evidence>
<feature type="disulfide bond" evidence="17">
    <location>
        <begin position="325"/>
        <end position="335"/>
    </location>
</feature>
<sequence length="1610" mass="173455">METTTTPPVTTTMEPVATTSLTTTRLSPEETATTPPVTTTMEPVATTSLTTTSPEAVQCPALTPPANGAQSPTGVNSYNDEVMFTCNQGYELEGASSVRCQANRAWSGPVPTCRVCTTSTDAEYRYRWDLPPVTGSRFEFEVQASGDVNVALSAQNQDLSDMYEVVIGGWSNRKSVIRRSKLGAVQAEAQTPGINSPNQYRRFWITWADGTIAVGRGNEIDPFIQWVDPDPLNISYAGYSTYMSSSGQWRFCSPGIRLMGGSSSSEGRVEVYHDGQWGTVCDDDFDMNDANVICRQLGYGSALEARSKAAFGAGSDPIWLDDLNCGGSETSIEDCTHNGWGSHNCGHHEDAGVVCSGAAQCPALTPPANGTLSPTGVNSYNDEVMFTCNQGYELEGASSVRCQANRAWSDLVPTCTVVQCPALTPPANGTLSPTGVNSYNDEVMFTCNQGYEMEGASSVRCQANRAWSDPVPTCRVCNTSTDAEYLYRWDLPPVTGSRFEFEVQAGDHVHVALSAQNQDLSNMYEVVIGGWGNSWSVIRLSKQGANQAEAQTPGITSPNQYRRFWITWADGGTIAVGRGSEINPFLQWVDPNPLPISYAGYSTGWGIAGQWRFCSPAAQCPVPTPPANGSLSPTGVNSYNDEVMFTCNQGYELEGASSVRCQANRTWSSPVPTCADADECATANGRCDHICSNFPGGYRCFCRLGFVLMGDAHGCGVCGRCQGGDVNCDPLSGVCSSGCQDGWKTQLCDKAVDPPMDLAVTDITDDGFKVTWSPSPDPDLDLEGYRVVVSRLDIMTAVNQSTAETSFPVVGLSPETAYIIRVTALFSSVGWKAQSETAMILVFTAATPTTTPAPALTTEQKSRETTLLSTEPEASTVQNTQEAMRDGGSSDDAAATTTATATTKQTSGMTTVLSTRPSTQVQLGSEATETTETSSRPPAEDKATPGQALGNGLDSIFAGSLSAKPQDVLQKLAQTADVPGDAVVLGQPTSAAEEKAQDIAVGVLKSITSNLDKLDMSDPATVQSVGGSLVESVGSLLEEPERDTQEDDGKLASDLEEDQSLSPKERLEKAEEREEEKQAEKRRNVQESRRVLDGLFDAIMGSMSPGAPAVTIERGGVALRAERVWGDQFGGRVVQMEDGSFHLPSKAALFPDYTPHNVAIRLTQFQQNPFTWGRGEYQARSSVMELSLLQNDIPVAFNNLTEDFNITIPGGSGNKPATTTITFPAPGNQSSSYHLLKLNSTAEGFLVTITPLNTSVVYGVWGRYGGRPDDQNYNMSTETYILPEECALMKSLSGDEDTNTEKTEATIFILGGDGPADYYIKVQVLGPVTECDMETKTDMKESDSNDFYAYRIQWVRLGCIYWSETQEDWRTDGCTISEQSTITSTICHCNHLTAFGLDFATPPNTLDFGALNFSDLVDNGAVLTTIIVALCLFSLTSAVIKIAERKDKRKLHHAVRLDDLQNGYLYRLLVWTGAARHAGTESTVTFKLVGDAANSDVRVVNIAEKVFTQGSQVTLTFSIVEQLGNVEQLQLMHDNSGEGSRASWHVDRAAVEDVTTGKTSYFFCNEWLAADRGDGQVVKTFPVATEQDLRSFGFLFPVARSPAARGSAAA</sequence>
<feature type="compositionally biased region" description="Low complexity" evidence="19">
    <location>
        <begin position="893"/>
        <end position="903"/>
    </location>
</feature>
<evidence type="ECO:0000256" key="15">
    <source>
        <dbReference type="ARBA" id="ARBA00023157"/>
    </source>
</evidence>
<feature type="transmembrane region" description="Helical" evidence="20">
    <location>
        <begin position="1420"/>
        <end position="1440"/>
    </location>
</feature>
<dbReference type="KEGG" id="bfo:118428599"/>
<dbReference type="InterPro" id="IPR000203">
    <property type="entry name" value="GPS"/>
</dbReference>
<feature type="compositionally biased region" description="Low complexity" evidence="19">
    <location>
        <begin position="29"/>
        <end position="42"/>
    </location>
</feature>
<dbReference type="SUPFAM" id="SSF49265">
    <property type="entry name" value="Fibronectin type III"/>
    <property type="match status" value="1"/>
</dbReference>
<feature type="disulfide bond" evidence="18">
    <location>
        <begin position="86"/>
        <end position="113"/>
    </location>
</feature>
<dbReference type="PROSITE" id="PS50221">
    <property type="entry name" value="GAIN_B"/>
    <property type="match status" value="1"/>
</dbReference>
<dbReference type="SMART" id="SM00179">
    <property type="entry name" value="EGF_CA"/>
    <property type="match status" value="1"/>
</dbReference>
<dbReference type="CDD" id="cd00063">
    <property type="entry name" value="FN3"/>
    <property type="match status" value="1"/>
</dbReference>
<gene>
    <name evidence="27" type="primary">LOC118428599</name>
</gene>
<comment type="caution">
    <text evidence="18">Lacks conserved residue(s) required for the propagation of feature annotation.</text>
</comment>
<dbReference type="PROSITE" id="PS50853">
    <property type="entry name" value="FN3"/>
    <property type="match status" value="1"/>
</dbReference>
<keyword evidence="4" id="KW-1003">Cell membrane</keyword>
<dbReference type="InterPro" id="IPR018097">
    <property type="entry name" value="EGF_Ca-bd_CS"/>
</dbReference>
<feature type="region of interest" description="Disordered" evidence="19">
    <location>
        <begin position="1035"/>
        <end position="1086"/>
    </location>
</feature>
<dbReference type="Pfam" id="PF00084">
    <property type="entry name" value="Sushi"/>
    <property type="match status" value="4"/>
</dbReference>
<dbReference type="GO" id="GO:0007155">
    <property type="term" value="P:cell adhesion"/>
    <property type="evidence" value="ECO:0007669"/>
    <property type="project" value="UniProtKB-KW"/>
</dbReference>
<feature type="disulfide bond" evidence="18">
    <location>
        <begin position="447"/>
        <end position="474"/>
    </location>
</feature>
<dbReference type="PROSITE" id="PS50923">
    <property type="entry name" value="SUSHI"/>
    <property type="match status" value="4"/>
</dbReference>
<dbReference type="SMART" id="SM00060">
    <property type="entry name" value="FN3"/>
    <property type="match status" value="1"/>
</dbReference>
<protein>
    <submittedName>
        <fullName evidence="27">Uncharacterized protein LOC118428599</fullName>
    </submittedName>
</protein>